<sequence length="393" mass="43834">MDVETKLAGPSLLNLLRMQLAQDDKFAEVGWERLHTHCSKPVVQTHDVIKLFGDKGGNSEILKLLKDSRPRTVSSPTVAANFCQLLPPGNKDTSFLSIPGLALPKENKDMMQFRCFFVGRAGNFFAMAWGVARDNVPWNLQRSLGQSGTLLDRTRPLELPKTAPQVTEEKDATSVHELLVQALQASQTAPNRAVKRRVRQRLHKKLGAICNKEEFDEAMEQFKVMETQLEKPKRRQKNETKGNASSHRAKDLPVALSVAKPATSTVPTVPTPPPAPVRKQVPQVPQVKTQIVAVPIFYQANNSVFVPLSGPICAVQSVHAVKEKVQVATESVDLQVEQQVSTTEEDSELSSLSSEELKTHRVFEGWPTPLPVERTFIQFSTRAYIPRRRSRSQ</sequence>
<accession>A0A9P1FXY5</accession>
<comment type="caution">
    <text evidence="2">The sequence shown here is derived from an EMBL/GenBank/DDBJ whole genome shotgun (WGS) entry which is preliminary data.</text>
</comment>
<dbReference type="EMBL" id="CAMXCT030001687">
    <property type="protein sequence ID" value="CAL4779553.1"/>
    <property type="molecule type" value="Genomic_DNA"/>
</dbReference>
<dbReference type="AlphaFoldDB" id="A0A9P1FXY5"/>
<reference evidence="2" key="1">
    <citation type="submission" date="2022-10" db="EMBL/GenBank/DDBJ databases">
        <authorList>
            <person name="Chen Y."/>
            <person name="Dougan E. K."/>
            <person name="Chan C."/>
            <person name="Rhodes N."/>
            <person name="Thang M."/>
        </authorList>
    </citation>
    <scope>NUCLEOTIDE SEQUENCE</scope>
</reference>
<dbReference type="Proteomes" id="UP001152797">
    <property type="component" value="Unassembled WGS sequence"/>
</dbReference>
<organism evidence="2">
    <name type="scientific">Cladocopium goreaui</name>
    <dbReference type="NCBI Taxonomy" id="2562237"/>
    <lineage>
        <taxon>Eukaryota</taxon>
        <taxon>Sar</taxon>
        <taxon>Alveolata</taxon>
        <taxon>Dinophyceae</taxon>
        <taxon>Suessiales</taxon>
        <taxon>Symbiodiniaceae</taxon>
        <taxon>Cladocopium</taxon>
    </lineage>
</organism>
<feature type="region of interest" description="Disordered" evidence="1">
    <location>
        <begin position="226"/>
        <end position="281"/>
    </location>
</feature>
<dbReference type="EMBL" id="CAMXCT010001687">
    <property type="protein sequence ID" value="CAI3992241.1"/>
    <property type="molecule type" value="Genomic_DNA"/>
</dbReference>
<evidence type="ECO:0000313" key="3">
    <source>
        <dbReference type="EMBL" id="CAL4779553.1"/>
    </source>
</evidence>
<dbReference type="EMBL" id="CAMXCT020001687">
    <property type="protein sequence ID" value="CAL1145616.1"/>
    <property type="molecule type" value="Genomic_DNA"/>
</dbReference>
<keyword evidence="4" id="KW-1185">Reference proteome</keyword>
<name>A0A9P1FXY5_9DINO</name>
<reference evidence="3 4" key="2">
    <citation type="submission" date="2024-05" db="EMBL/GenBank/DDBJ databases">
        <authorList>
            <person name="Chen Y."/>
            <person name="Shah S."/>
            <person name="Dougan E. K."/>
            <person name="Thang M."/>
            <person name="Chan C."/>
        </authorList>
    </citation>
    <scope>NUCLEOTIDE SEQUENCE [LARGE SCALE GENOMIC DNA]</scope>
</reference>
<gene>
    <name evidence="2" type="ORF">C1SCF055_LOCUS19084</name>
</gene>
<evidence type="ECO:0000256" key="1">
    <source>
        <dbReference type="SAM" id="MobiDB-lite"/>
    </source>
</evidence>
<protein>
    <submittedName>
        <fullName evidence="2">Uncharacterized protein</fullName>
    </submittedName>
</protein>
<proteinExistence type="predicted"/>
<evidence type="ECO:0000313" key="4">
    <source>
        <dbReference type="Proteomes" id="UP001152797"/>
    </source>
</evidence>
<evidence type="ECO:0000313" key="2">
    <source>
        <dbReference type="EMBL" id="CAI3992241.1"/>
    </source>
</evidence>
<feature type="compositionally biased region" description="Low complexity" evidence="1">
    <location>
        <begin position="258"/>
        <end position="268"/>
    </location>
</feature>